<name>S8AZD3_PENO1</name>
<reference evidence="2 3" key="1">
    <citation type="journal article" date="2013" name="PLoS ONE">
        <title>Genomic and secretomic analyses reveal unique features of the lignocellulolytic enzyme system of Penicillium decumbens.</title>
        <authorList>
            <person name="Liu G."/>
            <person name="Zhang L."/>
            <person name="Wei X."/>
            <person name="Zou G."/>
            <person name="Qin Y."/>
            <person name="Ma L."/>
            <person name="Li J."/>
            <person name="Zheng H."/>
            <person name="Wang S."/>
            <person name="Wang C."/>
            <person name="Xun L."/>
            <person name="Zhao G.-P."/>
            <person name="Zhou Z."/>
            <person name="Qu Y."/>
        </authorList>
    </citation>
    <scope>NUCLEOTIDE SEQUENCE [LARGE SCALE GENOMIC DNA]</scope>
    <source>
        <strain evidence="3">114-2 / CGMCC 5302</strain>
    </source>
</reference>
<feature type="compositionally biased region" description="Polar residues" evidence="1">
    <location>
        <begin position="18"/>
        <end position="28"/>
    </location>
</feature>
<dbReference type="Proteomes" id="UP000019376">
    <property type="component" value="Unassembled WGS sequence"/>
</dbReference>
<sequence length="123" mass="14468">MKISLGRQRINQDLKGESVQSTHPQIQTRGRKERNGEQAFNSERERGGGEREGKIQWIKNRWRCVEKMQVLKSKNEEREEGGRNWALLMESLVWSRRMKNSRMMDPDDASRGTPQKTERSVIL</sequence>
<protein>
    <submittedName>
        <fullName evidence="2">Uncharacterized protein</fullName>
    </submittedName>
</protein>
<evidence type="ECO:0000313" key="3">
    <source>
        <dbReference type="Proteomes" id="UP000019376"/>
    </source>
</evidence>
<keyword evidence="3" id="KW-1185">Reference proteome</keyword>
<dbReference type="HOGENOM" id="CLU_2016047_0_0_1"/>
<evidence type="ECO:0000313" key="2">
    <source>
        <dbReference type="EMBL" id="EPS27337.1"/>
    </source>
</evidence>
<feature type="compositionally biased region" description="Basic and acidic residues" evidence="1">
    <location>
        <begin position="42"/>
        <end position="52"/>
    </location>
</feature>
<accession>S8AZD3</accession>
<dbReference type="EMBL" id="KB644410">
    <property type="protein sequence ID" value="EPS27337.1"/>
    <property type="molecule type" value="Genomic_DNA"/>
</dbReference>
<feature type="region of interest" description="Disordered" evidence="1">
    <location>
        <begin position="1"/>
        <end position="52"/>
    </location>
</feature>
<evidence type="ECO:0000256" key="1">
    <source>
        <dbReference type="SAM" id="MobiDB-lite"/>
    </source>
</evidence>
<gene>
    <name evidence="2" type="ORF">PDE_02280</name>
</gene>
<dbReference type="AlphaFoldDB" id="S8AZD3"/>
<feature type="region of interest" description="Disordered" evidence="1">
    <location>
        <begin position="102"/>
        <end position="123"/>
    </location>
</feature>
<proteinExistence type="predicted"/>
<organism evidence="2 3">
    <name type="scientific">Penicillium oxalicum (strain 114-2 / CGMCC 5302)</name>
    <name type="common">Penicillium decumbens</name>
    <dbReference type="NCBI Taxonomy" id="933388"/>
    <lineage>
        <taxon>Eukaryota</taxon>
        <taxon>Fungi</taxon>
        <taxon>Dikarya</taxon>
        <taxon>Ascomycota</taxon>
        <taxon>Pezizomycotina</taxon>
        <taxon>Eurotiomycetes</taxon>
        <taxon>Eurotiomycetidae</taxon>
        <taxon>Eurotiales</taxon>
        <taxon>Aspergillaceae</taxon>
        <taxon>Penicillium</taxon>
    </lineage>
</organism>